<comment type="caution">
    <text evidence="9">The sequence shown here is derived from an EMBL/GenBank/DDBJ whole genome shotgun (WGS) entry which is preliminary data.</text>
</comment>
<evidence type="ECO:0000256" key="1">
    <source>
        <dbReference type="ARBA" id="ARBA00004370"/>
    </source>
</evidence>
<keyword evidence="4" id="KW-1133">Transmembrane helix</keyword>
<dbReference type="GO" id="GO:0001653">
    <property type="term" value="F:peptide receptor activity"/>
    <property type="evidence" value="ECO:0007669"/>
    <property type="project" value="TreeGrafter"/>
</dbReference>
<dbReference type="InterPro" id="IPR018297">
    <property type="entry name" value="A/G_cyclase_CS"/>
</dbReference>
<evidence type="ECO:0000256" key="2">
    <source>
        <dbReference type="ARBA" id="ARBA00022692"/>
    </source>
</evidence>
<dbReference type="PROSITE" id="PS50125">
    <property type="entry name" value="GUANYLATE_CYCLASE_2"/>
    <property type="match status" value="1"/>
</dbReference>
<gene>
    <name evidence="9" type="ORF">PXEA_LOCUS26775</name>
</gene>
<evidence type="ECO:0000313" key="9">
    <source>
        <dbReference type="EMBL" id="VEL33335.1"/>
    </source>
</evidence>
<dbReference type="GO" id="GO:0005886">
    <property type="term" value="C:plasma membrane"/>
    <property type="evidence" value="ECO:0007669"/>
    <property type="project" value="TreeGrafter"/>
</dbReference>
<evidence type="ECO:0000313" key="10">
    <source>
        <dbReference type="Proteomes" id="UP000784294"/>
    </source>
</evidence>
<dbReference type="InterPro" id="IPR001054">
    <property type="entry name" value="A/G_cyclase"/>
</dbReference>
<evidence type="ECO:0000256" key="5">
    <source>
        <dbReference type="ARBA" id="ARBA00023136"/>
    </source>
</evidence>
<dbReference type="GO" id="GO:0035556">
    <property type="term" value="P:intracellular signal transduction"/>
    <property type="evidence" value="ECO:0007669"/>
    <property type="project" value="InterPro"/>
</dbReference>
<keyword evidence="3" id="KW-0547">Nucleotide-binding</keyword>
<dbReference type="InterPro" id="IPR050401">
    <property type="entry name" value="Cyclic_nucleotide_synthase"/>
</dbReference>
<evidence type="ECO:0000256" key="7">
    <source>
        <dbReference type="RuleBase" id="RU000405"/>
    </source>
</evidence>
<evidence type="ECO:0000256" key="3">
    <source>
        <dbReference type="ARBA" id="ARBA00022741"/>
    </source>
</evidence>
<organism evidence="9 10">
    <name type="scientific">Protopolystoma xenopodis</name>
    <dbReference type="NCBI Taxonomy" id="117903"/>
    <lineage>
        <taxon>Eukaryota</taxon>
        <taxon>Metazoa</taxon>
        <taxon>Spiralia</taxon>
        <taxon>Lophotrochozoa</taxon>
        <taxon>Platyhelminthes</taxon>
        <taxon>Monogenea</taxon>
        <taxon>Polyopisthocotylea</taxon>
        <taxon>Polystomatidea</taxon>
        <taxon>Polystomatidae</taxon>
        <taxon>Protopolystoma</taxon>
    </lineage>
</organism>
<evidence type="ECO:0000256" key="4">
    <source>
        <dbReference type="ARBA" id="ARBA00022989"/>
    </source>
</evidence>
<dbReference type="GO" id="GO:0004383">
    <property type="term" value="F:guanylate cyclase activity"/>
    <property type="evidence" value="ECO:0007669"/>
    <property type="project" value="TreeGrafter"/>
</dbReference>
<dbReference type="OrthoDB" id="60033at2759"/>
<dbReference type="GO" id="GO:0004016">
    <property type="term" value="F:adenylate cyclase activity"/>
    <property type="evidence" value="ECO:0007669"/>
    <property type="project" value="TreeGrafter"/>
</dbReference>
<feature type="domain" description="Guanylate cyclase" evidence="8">
    <location>
        <begin position="10"/>
        <end position="160"/>
    </location>
</feature>
<proteinExistence type="inferred from homology"/>
<dbReference type="PROSITE" id="PS00452">
    <property type="entry name" value="GUANYLATE_CYCLASE_1"/>
    <property type="match status" value="1"/>
</dbReference>
<dbReference type="PANTHER" id="PTHR11920">
    <property type="entry name" value="GUANYLYL CYCLASE"/>
    <property type="match status" value="1"/>
</dbReference>
<keyword evidence="2" id="KW-0812">Transmembrane</keyword>
<keyword evidence="5" id="KW-0472">Membrane</keyword>
<dbReference type="EMBL" id="CAAALY010245605">
    <property type="protein sequence ID" value="VEL33335.1"/>
    <property type="molecule type" value="Genomic_DNA"/>
</dbReference>
<protein>
    <recommendedName>
        <fullName evidence="8">Guanylate cyclase domain-containing protein</fullName>
    </recommendedName>
</protein>
<reference evidence="9" key="1">
    <citation type="submission" date="2018-11" db="EMBL/GenBank/DDBJ databases">
        <authorList>
            <consortium name="Pathogen Informatics"/>
        </authorList>
    </citation>
    <scope>NUCLEOTIDE SEQUENCE</scope>
</reference>
<dbReference type="CDD" id="cd07302">
    <property type="entry name" value="CHD"/>
    <property type="match status" value="1"/>
</dbReference>
<keyword evidence="10" id="KW-1185">Reference proteome</keyword>
<dbReference type="PANTHER" id="PTHR11920:SF335">
    <property type="entry name" value="GUANYLATE CYCLASE"/>
    <property type="match status" value="1"/>
</dbReference>
<dbReference type="Proteomes" id="UP000784294">
    <property type="component" value="Unassembled WGS sequence"/>
</dbReference>
<dbReference type="Pfam" id="PF00211">
    <property type="entry name" value="Guanylate_cyc"/>
    <property type="match status" value="1"/>
</dbReference>
<dbReference type="Gene3D" id="3.30.70.1230">
    <property type="entry name" value="Nucleotide cyclase"/>
    <property type="match status" value="1"/>
</dbReference>
<sequence>MYWVSFCFQQVETIGDAYMIASGCPMRTKYHAPLISEMAFDMINSIKYVKDEKATTVENLRIRVVRSLVRRMAKLTDDANYDAGETFENVPSSLSVAGNHDNYYGRRLRARCLLPSRPDNKTKLRPQGIHSGMAVSGVVGLKMPRYCLFGDTVNTASRMEAASALVMFRELN</sequence>
<accession>A0A448XC53</accession>
<comment type="similarity">
    <text evidence="7">Belongs to the adenylyl cyclase class-4/guanylyl cyclase family.</text>
</comment>
<keyword evidence="6 7" id="KW-0456">Lyase</keyword>
<dbReference type="SUPFAM" id="SSF55073">
    <property type="entry name" value="Nucleotide cyclase"/>
    <property type="match status" value="1"/>
</dbReference>
<comment type="subcellular location">
    <subcellularLocation>
        <location evidence="1">Membrane</location>
    </subcellularLocation>
</comment>
<dbReference type="GO" id="GO:0007168">
    <property type="term" value="P:receptor guanylyl cyclase signaling pathway"/>
    <property type="evidence" value="ECO:0007669"/>
    <property type="project" value="TreeGrafter"/>
</dbReference>
<dbReference type="AlphaFoldDB" id="A0A448XC53"/>
<dbReference type="GO" id="GO:0000166">
    <property type="term" value="F:nucleotide binding"/>
    <property type="evidence" value="ECO:0007669"/>
    <property type="project" value="UniProtKB-KW"/>
</dbReference>
<name>A0A448XC53_9PLAT</name>
<dbReference type="InterPro" id="IPR029787">
    <property type="entry name" value="Nucleotide_cyclase"/>
</dbReference>
<evidence type="ECO:0000259" key="8">
    <source>
        <dbReference type="PROSITE" id="PS50125"/>
    </source>
</evidence>
<evidence type="ECO:0000256" key="6">
    <source>
        <dbReference type="ARBA" id="ARBA00023239"/>
    </source>
</evidence>